<reference evidence="1 2" key="1">
    <citation type="submission" date="2019-07" db="EMBL/GenBank/DDBJ databases">
        <title>complete genome sequencing of Ornithinimicrobium sp. H23M54.</title>
        <authorList>
            <person name="Bae J.-W."/>
            <person name="Lee S.-Y."/>
        </authorList>
    </citation>
    <scope>NUCLEOTIDE SEQUENCE [LARGE SCALE GENOMIC DNA]</scope>
    <source>
        <strain evidence="1 2">H23M54</strain>
    </source>
</reference>
<keyword evidence="2" id="KW-1185">Reference proteome</keyword>
<evidence type="ECO:0000313" key="2">
    <source>
        <dbReference type="Proteomes" id="UP000315395"/>
    </source>
</evidence>
<dbReference type="Pfam" id="PF12294">
    <property type="entry name" value="DUF3626"/>
    <property type="match status" value="2"/>
</dbReference>
<sequence length="303" mass="34021">MHRPTAVEWVEQAASGPPLDRSLRIDVHFHPDVELRGRTVLEFLRDERTYRTQFETGTSNGGLTAYPGGDRWRWEHRLFRGMYNAAPASDRPRYGALNHRRRAVGASPRFGSAHLRLTEPVLDRARFCFPDSVFESTSVATARCFGLWPAVAAFEAVERDDLTERTEGGWLDDYVEAQIHGGLDLDHDVEALVLDPSFRGSPTEQVAQKLGVPVEWHPGFRVHVDTIVEHPHFRGAEVVALATQLARGGWLDPALLGQARRAGGHDPQALKLVWHYVARYGTARARMTPRGGDRDPQTRRARG</sequence>
<name>A0A516GC14_9MICO</name>
<evidence type="ECO:0000313" key="1">
    <source>
        <dbReference type="EMBL" id="QDO89075.1"/>
    </source>
</evidence>
<dbReference type="KEGG" id="orz:FNH13_12690"/>
<gene>
    <name evidence="1" type="ORF">FNH13_12690</name>
</gene>
<dbReference type="InterPro" id="IPR022074">
    <property type="entry name" value="DUF3626"/>
</dbReference>
<accession>A0A516GC14</accession>
<organism evidence="1 2">
    <name type="scientific">Ornithinimicrobium ciconiae</name>
    <dbReference type="NCBI Taxonomy" id="2594265"/>
    <lineage>
        <taxon>Bacteria</taxon>
        <taxon>Bacillati</taxon>
        <taxon>Actinomycetota</taxon>
        <taxon>Actinomycetes</taxon>
        <taxon>Micrococcales</taxon>
        <taxon>Ornithinimicrobiaceae</taxon>
        <taxon>Ornithinimicrobium</taxon>
    </lineage>
</organism>
<dbReference type="AlphaFoldDB" id="A0A516GC14"/>
<dbReference type="RefSeq" id="WP_143783752.1">
    <property type="nucleotide sequence ID" value="NZ_CP041616.1"/>
</dbReference>
<dbReference type="EMBL" id="CP041616">
    <property type="protein sequence ID" value="QDO89075.1"/>
    <property type="molecule type" value="Genomic_DNA"/>
</dbReference>
<dbReference type="Proteomes" id="UP000315395">
    <property type="component" value="Chromosome"/>
</dbReference>
<protein>
    <submittedName>
        <fullName evidence="1">DUF3626 domain-containing protein</fullName>
    </submittedName>
</protein>
<proteinExistence type="predicted"/>
<dbReference type="OrthoDB" id="3770261at2"/>